<protein>
    <submittedName>
        <fullName evidence="1">Uncharacterized protein</fullName>
    </submittedName>
</protein>
<dbReference type="RefSeq" id="WP_145088154.1">
    <property type="nucleotide sequence ID" value="NZ_CP036274.1"/>
</dbReference>
<name>A0A517YAQ8_9BACT</name>
<gene>
    <name evidence="1" type="ORF">ETAA8_23910</name>
</gene>
<dbReference type="AlphaFoldDB" id="A0A517YAQ8"/>
<keyword evidence="2" id="KW-1185">Reference proteome</keyword>
<evidence type="ECO:0000313" key="2">
    <source>
        <dbReference type="Proteomes" id="UP000315017"/>
    </source>
</evidence>
<dbReference type="Proteomes" id="UP000315017">
    <property type="component" value="Chromosome"/>
</dbReference>
<sequence>MVATTNNNTLDCSAGDNASDYEAAANYCVAWRLRSTSTWNRELFANRFEAHRRYLQVMTRASEVCLYVPSNSP</sequence>
<dbReference type="EMBL" id="CP036274">
    <property type="protein sequence ID" value="QDU27304.1"/>
    <property type="molecule type" value="Genomic_DNA"/>
</dbReference>
<organism evidence="1 2">
    <name type="scientific">Anatilimnocola aggregata</name>
    <dbReference type="NCBI Taxonomy" id="2528021"/>
    <lineage>
        <taxon>Bacteria</taxon>
        <taxon>Pseudomonadati</taxon>
        <taxon>Planctomycetota</taxon>
        <taxon>Planctomycetia</taxon>
        <taxon>Pirellulales</taxon>
        <taxon>Pirellulaceae</taxon>
        <taxon>Anatilimnocola</taxon>
    </lineage>
</organism>
<proteinExistence type="predicted"/>
<dbReference type="KEGG" id="aagg:ETAA8_23910"/>
<reference evidence="1 2" key="1">
    <citation type="submission" date="2019-02" db="EMBL/GenBank/DDBJ databases">
        <title>Deep-cultivation of Planctomycetes and their phenomic and genomic characterization uncovers novel biology.</title>
        <authorList>
            <person name="Wiegand S."/>
            <person name="Jogler M."/>
            <person name="Boedeker C."/>
            <person name="Pinto D."/>
            <person name="Vollmers J."/>
            <person name="Rivas-Marin E."/>
            <person name="Kohn T."/>
            <person name="Peeters S.H."/>
            <person name="Heuer A."/>
            <person name="Rast P."/>
            <person name="Oberbeckmann S."/>
            <person name="Bunk B."/>
            <person name="Jeske O."/>
            <person name="Meyerdierks A."/>
            <person name="Storesund J.E."/>
            <person name="Kallscheuer N."/>
            <person name="Luecker S."/>
            <person name="Lage O.M."/>
            <person name="Pohl T."/>
            <person name="Merkel B.J."/>
            <person name="Hornburger P."/>
            <person name="Mueller R.-W."/>
            <person name="Bruemmer F."/>
            <person name="Labrenz M."/>
            <person name="Spormann A.M."/>
            <person name="Op den Camp H."/>
            <person name="Overmann J."/>
            <person name="Amann R."/>
            <person name="Jetten M.S.M."/>
            <person name="Mascher T."/>
            <person name="Medema M.H."/>
            <person name="Devos D.P."/>
            <person name="Kaster A.-K."/>
            <person name="Ovreas L."/>
            <person name="Rohde M."/>
            <person name="Galperin M.Y."/>
            <person name="Jogler C."/>
        </authorList>
    </citation>
    <scope>NUCLEOTIDE SEQUENCE [LARGE SCALE GENOMIC DNA]</scope>
    <source>
        <strain evidence="1 2">ETA_A8</strain>
    </source>
</reference>
<evidence type="ECO:0000313" key="1">
    <source>
        <dbReference type="EMBL" id="QDU27304.1"/>
    </source>
</evidence>
<accession>A0A517YAQ8</accession>